<sequence length="61" mass="6777">MIIQKDAEDLGRSKMAQLMLLLIQNTTQEKLSEIMADMAMKGVDSIAIDPSGKLEIVWSEP</sequence>
<accession>A0ABY4E175</accession>
<name>A0ABY4E175_9NEIS</name>
<protein>
    <submittedName>
        <fullName evidence="1">Uncharacterized protein</fullName>
    </submittedName>
</protein>
<keyword evidence="2" id="KW-1185">Reference proteome</keyword>
<dbReference type="RefSeq" id="WP_058357233.1">
    <property type="nucleotide sequence ID" value="NZ_CABKVG010000010.1"/>
</dbReference>
<dbReference type="Proteomes" id="UP000832011">
    <property type="component" value="Chromosome"/>
</dbReference>
<dbReference type="EMBL" id="CP091511">
    <property type="protein sequence ID" value="UOO89544.1"/>
    <property type="molecule type" value="Genomic_DNA"/>
</dbReference>
<evidence type="ECO:0000313" key="1">
    <source>
        <dbReference type="EMBL" id="UOO89544.1"/>
    </source>
</evidence>
<evidence type="ECO:0000313" key="2">
    <source>
        <dbReference type="Proteomes" id="UP000832011"/>
    </source>
</evidence>
<proteinExistence type="predicted"/>
<reference evidence="1 2" key="1">
    <citation type="journal article" date="2022" name="Res Sq">
        <title>Evolution of multicellular longitudinally dividing oral cavity symbionts (Neisseriaceae).</title>
        <authorList>
            <person name="Nyongesa S."/>
            <person name="Weber P."/>
            <person name="Bernet E."/>
            <person name="Pullido F."/>
            <person name="Nieckarz M."/>
            <person name="Delaby M."/>
            <person name="Nieves C."/>
            <person name="Viehboeck T."/>
            <person name="Krause N."/>
            <person name="Rivera-Millot A."/>
            <person name="Nakamura A."/>
            <person name="Vischer N."/>
            <person name="VanNieuwenhze M."/>
            <person name="Brun Y."/>
            <person name="Cava F."/>
            <person name="Bulgheresi S."/>
            <person name="Veyrier F."/>
        </authorList>
    </citation>
    <scope>NUCLEOTIDE SEQUENCE [LARGE SCALE GENOMIC DNA]</scope>
    <source>
        <strain evidence="1 2">SN4</strain>
    </source>
</reference>
<organism evidence="1 2">
    <name type="scientific">Vitreoscilla massiliensis</name>
    <dbReference type="NCBI Taxonomy" id="1689272"/>
    <lineage>
        <taxon>Bacteria</taxon>
        <taxon>Pseudomonadati</taxon>
        <taxon>Pseudomonadota</taxon>
        <taxon>Betaproteobacteria</taxon>
        <taxon>Neisseriales</taxon>
        <taxon>Neisseriaceae</taxon>
        <taxon>Vitreoscilla</taxon>
    </lineage>
</organism>
<gene>
    <name evidence="1" type="ORF">LVJ82_00750</name>
</gene>